<gene>
    <name evidence="1" type="ORF">ZEAMMB73_Zm00001d025531</name>
</gene>
<name>A0A1D6J7L0_MAIZE</name>
<dbReference type="InParanoid" id="A0A1D6J7L0"/>
<accession>A0A1D6J7L0</accession>
<dbReference type="SMR" id="A0A1D6J7L0"/>
<protein>
    <submittedName>
        <fullName evidence="1">Phytoene synthase chloroplastic</fullName>
    </submittedName>
</protein>
<proteinExistence type="predicted"/>
<evidence type="ECO:0000313" key="1">
    <source>
        <dbReference type="EMBL" id="AQK43909.1"/>
    </source>
</evidence>
<dbReference type="AlphaFoldDB" id="A0A1D6J7L0"/>
<reference evidence="1" key="1">
    <citation type="submission" date="2015-12" db="EMBL/GenBank/DDBJ databases">
        <title>Update maize B73 reference genome by single molecule sequencing technologies.</title>
        <authorList>
            <consortium name="Maize Genome Sequencing Project"/>
            <person name="Ware D."/>
        </authorList>
    </citation>
    <scope>NUCLEOTIDE SEQUENCE</scope>
    <source>
        <tissue evidence="1">Seedling</tissue>
    </source>
</reference>
<sequence>MYKFLAKLFGGSSSLCGRSSPSSLAMLLAAPPCTGVDLAVQSWPIEMFILFCLCRRESLMKMSEPAVLSHFKPADYVSILAQIHKELECRPPDDKASLYLL</sequence>
<dbReference type="EMBL" id="CM000786">
    <property type="protein sequence ID" value="AQK43909.1"/>
    <property type="molecule type" value="Genomic_DNA"/>
</dbReference>
<organism evidence="1">
    <name type="scientific">Zea mays</name>
    <name type="common">Maize</name>
    <dbReference type="NCBI Taxonomy" id="4577"/>
    <lineage>
        <taxon>Eukaryota</taxon>
        <taxon>Viridiplantae</taxon>
        <taxon>Streptophyta</taxon>
        <taxon>Embryophyta</taxon>
        <taxon>Tracheophyta</taxon>
        <taxon>Spermatophyta</taxon>
        <taxon>Magnoliopsida</taxon>
        <taxon>Liliopsida</taxon>
        <taxon>Poales</taxon>
        <taxon>Poaceae</taxon>
        <taxon>PACMAD clade</taxon>
        <taxon>Panicoideae</taxon>
        <taxon>Andropogonodae</taxon>
        <taxon>Andropogoneae</taxon>
        <taxon>Tripsacinae</taxon>
        <taxon>Zea</taxon>
    </lineage>
</organism>